<comment type="caution">
    <text evidence="1">The sequence shown here is derived from an EMBL/GenBank/DDBJ whole genome shotgun (WGS) entry which is preliminary data.</text>
</comment>
<dbReference type="Proteomes" id="UP001200145">
    <property type="component" value="Unassembled WGS sequence"/>
</dbReference>
<accession>A0ABS9BD54</accession>
<dbReference type="EMBL" id="JAKEVY010000001">
    <property type="protein sequence ID" value="MCF1713058.1"/>
    <property type="molecule type" value="Genomic_DNA"/>
</dbReference>
<evidence type="ECO:0000313" key="2">
    <source>
        <dbReference type="Proteomes" id="UP001200145"/>
    </source>
</evidence>
<sequence length="423" mass="49639">MKERLLQFIWQEKYFQLNDLVLESGEQLIIRDPGTWNHDQGPDFLNARILLDGTTWAGNVEIHVKSSQWYQHRHQTDPAYNNVILHVVWENDAPRLSASLPTLVLHHRVSAILLDRYEQLMQSGGQLVCQEWLPEITADYWAGWKQQLIRERIQRKAKDLLNLYKSCNHNWNDACWCWMARYMGSVVNGDFFEQVAKSLPSRIMARHKDQVIQLEALLLGQANLLKESNPDPYVQLLQREYQYLQHKYQLPELHGRMQKLRMRPTAFPEVRLAQLAMLWHQQGMFSRSWLEAEKLSDITRTLDITANDFWHYHFTLDEASPYQPKHTGEELIQQLLINVIIPYLYAAGVHQQQPALQQKAINWIGSLPAERNALIKQWQRAGATSETALESQALIELKKYYCEARRCLDCSIGRYLLKEPYHS</sequence>
<evidence type="ECO:0000313" key="1">
    <source>
        <dbReference type="EMBL" id="MCF1713058.1"/>
    </source>
</evidence>
<protein>
    <submittedName>
        <fullName evidence="1">DUF2851 family protein</fullName>
    </submittedName>
</protein>
<proteinExistence type="predicted"/>
<name>A0ABS9BD54_9BACT</name>
<keyword evidence="2" id="KW-1185">Reference proteome</keyword>
<organism evidence="1 2">
    <name type="scientific">Flavihumibacter fluminis</name>
    <dbReference type="NCBI Taxonomy" id="2909236"/>
    <lineage>
        <taxon>Bacteria</taxon>
        <taxon>Pseudomonadati</taxon>
        <taxon>Bacteroidota</taxon>
        <taxon>Chitinophagia</taxon>
        <taxon>Chitinophagales</taxon>
        <taxon>Chitinophagaceae</taxon>
        <taxon>Flavihumibacter</taxon>
    </lineage>
</organism>
<dbReference type="RefSeq" id="WP_234863476.1">
    <property type="nucleotide sequence ID" value="NZ_JAKEVY010000001.1"/>
</dbReference>
<dbReference type="Pfam" id="PF11013">
    <property type="entry name" value="DUF2851"/>
    <property type="match status" value="1"/>
</dbReference>
<gene>
    <name evidence="1" type="ORF">L0U88_00265</name>
</gene>
<reference evidence="1 2" key="1">
    <citation type="submission" date="2022-01" db="EMBL/GenBank/DDBJ databases">
        <title>Flavihumibacter sp. nov., isolated from sediment of a river.</title>
        <authorList>
            <person name="Liu H."/>
        </authorList>
    </citation>
    <scope>NUCLEOTIDE SEQUENCE [LARGE SCALE GENOMIC DNA]</scope>
    <source>
        <strain evidence="1 2">RY-1</strain>
    </source>
</reference>
<dbReference type="InterPro" id="IPR021272">
    <property type="entry name" value="DUF2851"/>
</dbReference>